<evidence type="ECO:0000259" key="12">
    <source>
        <dbReference type="PROSITE" id="PS51709"/>
    </source>
</evidence>
<dbReference type="GO" id="GO:0002098">
    <property type="term" value="P:tRNA wobble uridine modification"/>
    <property type="evidence" value="ECO:0007669"/>
    <property type="project" value="TreeGrafter"/>
</dbReference>
<dbReference type="InterPro" id="IPR027417">
    <property type="entry name" value="P-loop_NTPase"/>
</dbReference>
<evidence type="ECO:0000313" key="14">
    <source>
        <dbReference type="Proteomes" id="UP000002892"/>
    </source>
</evidence>
<dbReference type="GO" id="GO:0030488">
    <property type="term" value="P:tRNA methylation"/>
    <property type="evidence" value="ECO:0007669"/>
    <property type="project" value="TreeGrafter"/>
</dbReference>
<dbReference type="EC" id="3.6.-.-" evidence="10"/>
<keyword evidence="8 10" id="KW-0630">Potassium</keyword>
<evidence type="ECO:0000256" key="10">
    <source>
        <dbReference type="HAMAP-Rule" id="MF_00379"/>
    </source>
</evidence>
<dbReference type="RefSeq" id="WP_014829528.1">
    <property type="nucleotide sequence ID" value="NC_018068.1"/>
</dbReference>
<evidence type="ECO:0000256" key="9">
    <source>
        <dbReference type="ARBA" id="ARBA00023134"/>
    </source>
</evidence>
<dbReference type="CDD" id="cd14858">
    <property type="entry name" value="TrmE_N"/>
    <property type="match status" value="1"/>
</dbReference>
<dbReference type="InterPro" id="IPR006073">
    <property type="entry name" value="GTP-bd"/>
</dbReference>
<feature type="binding site" evidence="10">
    <location>
        <position position="248"/>
    </location>
    <ligand>
        <name>K(+)</name>
        <dbReference type="ChEBI" id="CHEBI:29103"/>
    </ligand>
</feature>
<keyword evidence="4 10" id="KW-0479">Metal-binding</keyword>
<comment type="caution">
    <text evidence="10">Lacks conserved residue(s) required for the propagation of feature annotation.</text>
</comment>
<evidence type="ECO:0000256" key="1">
    <source>
        <dbReference type="ARBA" id="ARBA00011043"/>
    </source>
</evidence>
<name>I4DCM4_DESAJ</name>
<dbReference type="AlphaFoldDB" id="I4DCM4"/>
<proteinExistence type="inferred from homology"/>
<dbReference type="KEGG" id="dai:Desaci_4720"/>
<dbReference type="HAMAP" id="MF_00379">
    <property type="entry name" value="GTPase_MnmE"/>
    <property type="match status" value="1"/>
</dbReference>
<feature type="binding site" evidence="10">
    <location>
        <position position="254"/>
    </location>
    <ligand>
        <name>Mg(2+)</name>
        <dbReference type="ChEBI" id="CHEBI:18420"/>
    </ligand>
</feature>
<keyword evidence="6 10" id="KW-0378">Hydrolase</keyword>
<dbReference type="GO" id="GO:0046872">
    <property type="term" value="F:metal ion binding"/>
    <property type="evidence" value="ECO:0007669"/>
    <property type="project" value="UniProtKB-KW"/>
</dbReference>
<comment type="subunit">
    <text evidence="10">Homodimer. Heterotetramer of two MnmE and two MnmG subunits.</text>
</comment>
<feature type="binding site" evidence="10">
    <location>
        <position position="250"/>
    </location>
    <ligand>
        <name>K(+)</name>
        <dbReference type="ChEBI" id="CHEBI:29103"/>
    </ligand>
</feature>
<evidence type="ECO:0000256" key="5">
    <source>
        <dbReference type="ARBA" id="ARBA00022741"/>
    </source>
</evidence>
<evidence type="ECO:0000256" key="7">
    <source>
        <dbReference type="ARBA" id="ARBA00022842"/>
    </source>
</evidence>
<protein>
    <recommendedName>
        <fullName evidence="10">tRNA modification GTPase MnmE</fullName>
        <ecNumber evidence="10">3.6.-.-</ecNumber>
    </recommendedName>
</protein>
<reference evidence="13 14" key="1">
    <citation type="journal article" date="2012" name="J. Bacteriol.">
        <title>Complete genome sequences of Desulfosporosinus orientis DSM765T, Desulfosporosinus youngiae DSM17734T, Desulfosporosinus meridiei DSM13257T, and Desulfosporosinus acidiphilus DSM22704T.</title>
        <authorList>
            <person name="Pester M."/>
            <person name="Brambilla E."/>
            <person name="Alazard D."/>
            <person name="Rattei T."/>
            <person name="Weinmaier T."/>
            <person name="Han J."/>
            <person name="Lucas S."/>
            <person name="Lapidus A."/>
            <person name="Cheng J.F."/>
            <person name="Goodwin L."/>
            <person name="Pitluck S."/>
            <person name="Peters L."/>
            <person name="Ovchinnikova G."/>
            <person name="Teshima H."/>
            <person name="Detter J.C."/>
            <person name="Han C.S."/>
            <person name="Tapia R."/>
            <person name="Land M.L."/>
            <person name="Hauser L."/>
            <person name="Kyrpides N.C."/>
            <person name="Ivanova N.N."/>
            <person name="Pagani I."/>
            <person name="Huntmann M."/>
            <person name="Wei C.L."/>
            <person name="Davenport K.W."/>
            <person name="Daligault H."/>
            <person name="Chain P.S."/>
            <person name="Chen A."/>
            <person name="Mavromatis K."/>
            <person name="Markowitz V."/>
            <person name="Szeto E."/>
            <person name="Mikhailova N."/>
            <person name="Pati A."/>
            <person name="Wagner M."/>
            <person name="Woyke T."/>
            <person name="Ollivier B."/>
            <person name="Klenk H.P."/>
            <person name="Spring S."/>
            <person name="Loy A."/>
        </authorList>
    </citation>
    <scope>NUCLEOTIDE SEQUENCE [LARGE SCALE GENOMIC DNA]</scope>
    <source>
        <strain evidence="14">DSM 22704 / JCM 16185 / SJ4</strain>
    </source>
</reference>
<comment type="function">
    <text evidence="10">Exhibits a very high intrinsic GTPase hydrolysis rate. Involved in the addition of a carboxymethylaminomethyl (cmnm) group at the wobble position (U34) of certain tRNAs, forming tRNA-cmnm(5)s(2)U34.</text>
</comment>
<evidence type="ECO:0000256" key="11">
    <source>
        <dbReference type="RuleBase" id="RU003313"/>
    </source>
</evidence>
<dbReference type="Gene3D" id="3.30.1360.120">
    <property type="entry name" value="Probable tRNA modification gtpase trme, domain 1"/>
    <property type="match status" value="1"/>
</dbReference>
<dbReference type="PROSITE" id="PS51709">
    <property type="entry name" value="G_TRME"/>
    <property type="match status" value="1"/>
</dbReference>
<dbReference type="NCBIfam" id="NF003661">
    <property type="entry name" value="PRK05291.1-3"/>
    <property type="match status" value="1"/>
</dbReference>
<feature type="binding site" evidence="10">
    <location>
        <position position="123"/>
    </location>
    <ligand>
        <name>(6S)-5-formyl-5,6,7,8-tetrahydrofolate</name>
        <dbReference type="ChEBI" id="CHEBI:57457"/>
    </ligand>
</feature>
<dbReference type="FunFam" id="3.40.50.300:FF:001376">
    <property type="entry name" value="tRNA modification GTPase MnmE"/>
    <property type="match status" value="1"/>
</dbReference>
<dbReference type="HOGENOM" id="CLU_019624_4_1_9"/>
<dbReference type="Pfam" id="PF10396">
    <property type="entry name" value="TrmE_N"/>
    <property type="match status" value="1"/>
</dbReference>
<keyword evidence="5 10" id="KW-0547">Nucleotide-binding</keyword>
<feature type="binding site" evidence="10">
    <location>
        <position position="452"/>
    </location>
    <ligand>
        <name>(6S)-5-formyl-5,6,7,8-tetrahydrofolate</name>
        <dbReference type="ChEBI" id="CHEBI:57457"/>
    </ligand>
</feature>
<feature type="binding site" evidence="10">
    <location>
        <position position="233"/>
    </location>
    <ligand>
        <name>Mg(2+)</name>
        <dbReference type="ChEBI" id="CHEBI:18420"/>
    </ligand>
</feature>
<dbReference type="GO" id="GO:0005525">
    <property type="term" value="F:GTP binding"/>
    <property type="evidence" value="ECO:0007669"/>
    <property type="project" value="UniProtKB-UniRule"/>
</dbReference>
<feature type="binding site" evidence="10">
    <location>
        <begin position="248"/>
        <end position="254"/>
    </location>
    <ligand>
        <name>GTP</name>
        <dbReference type="ChEBI" id="CHEBI:37565"/>
    </ligand>
</feature>
<keyword evidence="14" id="KW-1185">Reference proteome</keyword>
<feature type="binding site" evidence="10">
    <location>
        <position position="21"/>
    </location>
    <ligand>
        <name>(6S)-5-formyl-5,6,7,8-tetrahydrofolate</name>
        <dbReference type="ChEBI" id="CHEBI:57457"/>
    </ligand>
</feature>
<dbReference type="Gene3D" id="1.20.120.430">
    <property type="entry name" value="tRNA modification GTPase MnmE domain 2"/>
    <property type="match status" value="1"/>
</dbReference>
<feature type="binding site" evidence="10">
    <location>
        <position position="229"/>
    </location>
    <ligand>
        <name>K(+)</name>
        <dbReference type="ChEBI" id="CHEBI:29103"/>
    </ligand>
</feature>
<dbReference type="InterPro" id="IPR004520">
    <property type="entry name" value="GTPase_MnmE"/>
</dbReference>
<dbReference type="InterPro" id="IPR031168">
    <property type="entry name" value="G_TrmE"/>
</dbReference>
<evidence type="ECO:0000256" key="4">
    <source>
        <dbReference type="ARBA" id="ARBA00022723"/>
    </source>
</evidence>
<dbReference type="NCBIfam" id="TIGR00450">
    <property type="entry name" value="mnmE_trmE_thdF"/>
    <property type="match status" value="1"/>
</dbReference>
<organism evidence="13 14">
    <name type="scientific">Desulfosporosinus acidiphilus (strain DSM 22704 / JCM 16185 / SJ4)</name>
    <dbReference type="NCBI Taxonomy" id="646529"/>
    <lineage>
        <taxon>Bacteria</taxon>
        <taxon>Bacillati</taxon>
        <taxon>Bacillota</taxon>
        <taxon>Clostridia</taxon>
        <taxon>Eubacteriales</taxon>
        <taxon>Desulfitobacteriaceae</taxon>
        <taxon>Desulfosporosinus</taxon>
    </lineage>
</organism>
<sequence>MEETIVAPATAMGEASIHIIRLSGPDSARIIGECFVPKSKERWSLQGNFTLYLGTFKDGERVLDEVLISKMSAPNSFTGEDVYEINCHGGPFIAQRILNTCLRHGAHLAEPGEFSKRAFLNGKLDLVQAEAIIDLITSKTESSADLALSQLSGGLSKQIMDLREKILEILAFIEAGIDFPEDDVESLDRNALNYRIEKAISITNDLLKGSKTGKILREGLLTVIAGRPNVGKSSLLNALLKEERAIVTDIPGTTRDEIRESVNVGGILLQLVDTAGIWESEDTVERIGIERTWAALKKADLIILVIQANVPFSEEELTIFQTYAEKVIVLVNKIDLLNNEILSINNIEHWIPFSVLLHQGFDKLEEEIKRRVYQGEVKNYSEPLLSNARQISSLEHSYTALQQAKSSLNSLMPWDIISIDIRQALQYISELTGHNVQESLLEDIFSRFCIGK</sequence>
<feature type="binding site" evidence="10">
    <location>
        <position position="253"/>
    </location>
    <ligand>
        <name>K(+)</name>
        <dbReference type="ChEBI" id="CHEBI:29103"/>
    </ligand>
</feature>
<dbReference type="Proteomes" id="UP000002892">
    <property type="component" value="Chromosome"/>
</dbReference>
<dbReference type="eggNOG" id="COG0486">
    <property type="taxonomic scope" value="Bacteria"/>
</dbReference>
<accession>I4DCM4</accession>
<dbReference type="Gene3D" id="3.40.50.300">
    <property type="entry name" value="P-loop containing nucleotide triphosphate hydrolases"/>
    <property type="match status" value="1"/>
</dbReference>
<dbReference type="InterPro" id="IPR027368">
    <property type="entry name" value="MnmE_dom2"/>
</dbReference>
<evidence type="ECO:0000256" key="2">
    <source>
        <dbReference type="ARBA" id="ARBA00022490"/>
    </source>
</evidence>
<feature type="domain" description="TrmE-type G" evidence="12">
    <location>
        <begin position="219"/>
        <end position="373"/>
    </location>
</feature>
<dbReference type="InterPro" id="IPR005225">
    <property type="entry name" value="Small_GTP-bd"/>
</dbReference>
<dbReference type="GO" id="GO:0003924">
    <property type="term" value="F:GTPase activity"/>
    <property type="evidence" value="ECO:0007669"/>
    <property type="project" value="UniProtKB-UniRule"/>
</dbReference>
<dbReference type="Pfam" id="PF01926">
    <property type="entry name" value="MMR_HSR1"/>
    <property type="match status" value="1"/>
</dbReference>
<evidence type="ECO:0000256" key="3">
    <source>
        <dbReference type="ARBA" id="ARBA00022694"/>
    </source>
</evidence>
<keyword evidence="7 10" id="KW-0460">Magnesium</keyword>
<gene>
    <name evidence="10" type="primary">mnmE</name>
    <name evidence="10" type="synonym">trmE</name>
    <name evidence="13" type="ordered locus">Desaci_4720</name>
</gene>
<feature type="binding site" evidence="10">
    <location>
        <position position="84"/>
    </location>
    <ligand>
        <name>(6S)-5-formyl-5,6,7,8-tetrahydrofolate</name>
        <dbReference type="ChEBI" id="CHEBI:57457"/>
    </ligand>
</feature>
<keyword evidence="3 10" id="KW-0819">tRNA processing</keyword>
<dbReference type="InterPro" id="IPR018948">
    <property type="entry name" value="GTP-bd_TrmE_N"/>
</dbReference>
<evidence type="ECO:0000313" key="13">
    <source>
        <dbReference type="EMBL" id="AFM43548.1"/>
    </source>
</evidence>
<dbReference type="SUPFAM" id="SSF52540">
    <property type="entry name" value="P-loop containing nucleoside triphosphate hydrolases"/>
    <property type="match status" value="1"/>
</dbReference>
<dbReference type="CDD" id="cd04164">
    <property type="entry name" value="trmE"/>
    <property type="match status" value="1"/>
</dbReference>
<feature type="binding site" evidence="10">
    <location>
        <begin position="229"/>
        <end position="234"/>
    </location>
    <ligand>
        <name>GTP</name>
        <dbReference type="ChEBI" id="CHEBI:37565"/>
    </ligand>
</feature>
<comment type="subcellular location">
    <subcellularLocation>
        <location evidence="10">Cytoplasm</location>
    </subcellularLocation>
</comment>
<evidence type="ECO:0000256" key="8">
    <source>
        <dbReference type="ARBA" id="ARBA00022958"/>
    </source>
</evidence>
<dbReference type="Pfam" id="PF12631">
    <property type="entry name" value="MnmE_helical"/>
    <property type="match status" value="1"/>
</dbReference>
<dbReference type="GO" id="GO:0005829">
    <property type="term" value="C:cytosol"/>
    <property type="evidence" value="ECO:0007669"/>
    <property type="project" value="TreeGrafter"/>
</dbReference>
<dbReference type="SUPFAM" id="SSF116878">
    <property type="entry name" value="TrmE connector domain"/>
    <property type="match status" value="1"/>
</dbReference>
<dbReference type="STRING" id="646529.Desaci_4720"/>
<dbReference type="InterPro" id="IPR025867">
    <property type="entry name" value="MnmE_helical"/>
</dbReference>
<keyword evidence="9 10" id="KW-0342">GTP-binding</keyword>
<evidence type="ECO:0000256" key="6">
    <source>
        <dbReference type="ARBA" id="ARBA00022801"/>
    </source>
</evidence>
<dbReference type="PANTHER" id="PTHR42714">
    <property type="entry name" value="TRNA MODIFICATION GTPASE GTPBP3"/>
    <property type="match status" value="1"/>
</dbReference>
<dbReference type="EMBL" id="CP003639">
    <property type="protein sequence ID" value="AFM43548.1"/>
    <property type="molecule type" value="Genomic_DNA"/>
</dbReference>
<dbReference type="PANTHER" id="PTHR42714:SF2">
    <property type="entry name" value="TRNA MODIFICATION GTPASE GTPBP3, MITOCHONDRIAL"/>
    <property type="match status" value="1"/>
</dbReference>
<comment type="similarity">
    <text evidence="1 10 11">Belongs to the TRAFAC class TrmE-Era-EngA-EngB-Septin-like GTPase superfamily. TrmE GTPase family.</text>
</comment>
<comment type="cofactor">
    <cofactor evidence="10">
        <name>K(+)</name>
        <dbReference type="ChEBI" id="CHEBI:29103"/>
    </cofactor>
    <text evidence="10">Binds 1 potassium ion per subunit.</text>
</comment>
<dbReference type="InterPro" id="IPR027266">
    <property type="entry name" value="TrmE/GcvT-like"/>
</dbReference>
<dbReference type="NCBIfam" id="TIGR00231">
    <property type="entry name" value="small_GTP"/>
    <property type="match status" value="1"/>
</dbReference>
<feature type="binding site" evidence="10">
    <location>
        <begin position="273"/>
        <end position="276"/>
    </location>
    <ligand>
        <name>GTP</name>
        <dbReference type="ChEBI" id="CHEBI:37565"/>
    </ligand>
</feature>
<keyword evidence="2 10" id="KW-0963">Cytoplasm</keyword>
<dbReference type="OrthoDB" id="9805918at2"/>